<dbReference type="SUPFAM" id="SSF51391">
    <property type="entry name" value="Thiamin phosphate synthase"/>
    <property type="match status" value="1"/>
</dbReference>
<dbReference type="GO" id="GO:0005737">
    <property type="term" value="C:cytoplasm"/>
    <property type="evidence" value="ECO:0007669"/>
    <property type="project" value="TreeGrafter"/>
</dbReference>
<comment type="caution">
    <text evidence="4">The sequence shown here is derived from an EMBL/GenBank/DDBJ whole genome shotgun (WGS) entry which is preliminary data.</text>
</comment>
<proteinExistence type="predicted"/>
<evidence type="ECO:0000256" key="2">
    <source>
        <dbReference type="ARBA" id="ARBA00022977"/>
    </source>
</evidence>
<gene>
    <name evidence="4" type="ORF">S03H2_36269</name>
</gene>
<dbReference type="CDD" id="cd00564">
    <property type="entry name" value="TMP_TenI"/>
    <property type="match status" value="1"/>
</dbReference>
<accession>X1HC30</accession>
<reference evidence="4" key="1">
    <citation type="journal article" date="2014" name="Front. Microbiol.">
        <title>High frequency of phylogenetically diverse reductive dehalogenase-homologous genes in deep subseafloor sedimentary metagenomes.</title>
        <authorList>
            <person name="Kawai M."/>
            <person name="Futagami T."/>
            <person name="Toyoda A."/>
            <person name="Takaki Y."/>
            <person name="Nishi S."/>
            <person name="Hori S."/>
            <person name="Arai W."/>
            <person name="Tsubouchi T."/>
            <person name="Morono Y."/>
            <person name="Uchiyama I."/>
            <person name="Ito T."/>
            <person name="Fujiyama A."/>
            <person name="Inagaki F."/>
            <person name="Takami H."/>
        </authorList>
    </citation>
    <scope>NUCLEOTIDE SEQUENCE</scope>
    <source>
        <strain evidence="4">Expedition CK06-06</strain>
    </source>
</reference>
<dbReference type="AlphaFoldDB" id="X1HC30"/>
<protein>
    <recommendedName>
        <fullName evidence="3">Thiamine phosphate synthase/TenI domain-containing protein</fullName>
    </recommendedName>
</protein>
<evidence type="ECO:0000259" key="3">
    <source>
        <dbReference type="Pfam" id="PF02581"/>
    </source>
</evidence>
<dbReference type="GO" id="GO:0004789">
    <property type="term" value="F:thiamine-phosphate diphosphorylase activity"/>
    <property type="evidence" value="ECO:0007669"/>
    <property type="project" value="TreeGrafter"/>
</dbReference>
<dbReference type="InterPro" id="IPR022998">
    <property type="entry name" value="ThiamineP_synth_TenI"/>
</dbReference>
<dbReference type="Gene3D" id="3.20.20.70">
    <property type="entry name" value="Aldolase class I"/>
    <property type="match status" value="1"/>
</dbReference>
<dbReference type="Pfam" id="PF02581">
    <property type="entry name" value="TMP-TENI"/>
    <property type="match status" value="1"/>
</dbReference>
<dbReference type="PANTHER" id="PTHR20857">
    <property type="entry name" value="THIAMINE-PHOSPHATE PYROPHOSPHORYLASE"/>
    <property type="match status" value="1"/>
</dbReference>
<sequence>AIGGITHKNVKAVLDAGADGVAVVSSILASNDPEAAARGLRKAMEGNPS</sequence>
<dbReference type="GO" id="GO:0009228">
    <property type="term" value="P:thiamine biosynthetic process"/>
    <property type="evidence" value="ECO:0007669"/>
    <property type="project" value="UniProtKB-KW"/>
</dbReference>
<feature type="non-terminal residue" evidence="4">
    <location>
        <position position="1"/>
    </location>
</feature>
<evidence type="ECO:0000313" key="4">
    <source>
        <dbReference type="EMBL" id="GAH54610.1"/>
    </source>
</evidence>
<feature type="domain" description="Thiamine phosphate synthase/TenI" evidence="3">
    <location>
        <begin position="1"/>
        <end position="27"/>
    </location>
</feature>
<evidence type="ECO:0000256" key="1">
    <source>
        <dbReference type="ARBA" id="ARBA00004948"/>
    </source>
</evidence>
<keyword evidence="2" id="KW-0784">Thiamine biosynthesis</keyword>
<dbReference type="InterPro" id="IPR036206">
    <property type="entry name" value="ThiamineP_synth_sf"/>
</dbReference>
<dbReference type="PANTHER" id="PTHR20857:SF15">
    <property type="entry name" value="THIAMINE-PHOSPHATE SYNTHASE"/>
    <property type="match status" value="1"/>
</dbReference>
<name>X1HC30_9ZZZZ</name>
<comment type="pathway">
    <text evidence="1">Cofactor biosynthesis; thiamine diphosphate biosynthesis.</text>
</comment>
<dbReference type="InterPro" id="IPR013785">
    <property type="entry name" value="Aldolase_TIM"/>
</dbReference>
<organism evidence="4">
    <name type="scientific">marine sediment metagenome</name>
    <dbReference type="NCBI Taxonomy" id="412755"/>
    <lineage>
        <taxon>unclassified sequences</taxon>
        <taxon>metagenomes</taxon>
        <taxon>ecological metagenomes</taxon>
    </lineage>
</organism>
<dbReference type="EMBL" id="BARU01022248">
    <property type="protein sequence ID" value="GAH54610.1"/>
    <property type="molecule type" value="Genomic_DNA"/>
</dbReference>